<evidence type="ECO:0000256" key="4">
    <source>
        <dbReference type="ARBA" id="ARBA00022692"/>
    </source>
</evidence>
<dbReference type="Gene3D" id="1.20.120.620">
    <property type="entry name" value="Backbone structure of the membrane domain of e. Coli histidine kinase receptor kdpd"/>
    <property type="match status" value="1"/>
</dbReference>
<evidence type="ECO:0000256" key="10">
    <source>
        <dbReference type="ARBA" id="ARBA00023136"/>
    </source>
</evidence>
<gene>
    <name evidence="14" type="ORF">SAMN04488561_2345</name>
</gene>
<feature type="chain" id="PRO_5010209232" description="Sensor protein KdpD transmembrane domain-containing protein" evidence="12">
    <location>
        <begin position="26"/>
        <end position="258"/>
    </location>
</feature>
<dbReference type="GO" id="GO:0016301">
    <property type="term" value="F:kinase activity"/>
    <property type="evidence" value="ECO:0007669"/>
    <property type="project" value="UniProtKB-KW"/>
</dbReference>
<evidence type="ECO:0000256" key="3">
    <source>
        <dbReference type="ARBA" id="ARBA00022679"/>
    </source>
</evidence>
<evidence type="ECO:0000313" key="15">
    <source>
        <dbReference type="Proteomes" id="UP000181980"/>
    </source>
</evidence>
<evidence type="ECO:0000256" key="6">
    <source>
        <dbReference type="ARBA" id="ARBA00022777"/>
    </source>
</evidence>
<dbReference type="EMBL" id="FNUC01000003">
    <property type="protein sequence ID" value="SEE70521.1"/>
    <property type="molecule type" value="Genomic_DNA"/>
</dbReference>
<keyword evidence="3" id="KW-0808">Transferase</keyword>
<proteinExistence type="predicted"/>
<comment type="subcellular location">
    <subcellularLocation>
        <location evidence="1">Membrane</location>
        <topology evidence="1">Multi-pass membrane protein</topology>
    </subcellularLocation>
</comment>
<dbReference type="Proteomes" id="UP000181980">
    <property type="component" value="Unassembled WGS sequence"/>
</dbReference>
<name>A0A1H5L2H8_9ACTN</name>
<keyword evidence="12" id="KW-0732">Signal</keyword>
<organism evidence="14 15">
    <name type="scientific">Jiangella alba</name>
    <dbReference type="NCBI Taxonomy" id="561176"/>
    <lineage>
        <taxon>Bacteria</taxon>
        <taxon>Bacillati</taxon>
        <taxon>Actinomycetota</taxon>
        <taxon>Actinomycetes</taxon>
        <taxon>Jiangellales</taxon>
        <taxon>Jiangellaceae</taxon>
        <taxon>Jiangella</taxon>
    </lineage>
</organism>
<evidence type="ECO:0000256" key="8">
    <source>
        <dbReference type="ARBA" id="ARBA00022989"/>
    </source>
</evidence>
<dbReference type="GO" id="GO:0005524">
    <property type="term" value="F:ATP binding"/>
    <property type="evidence" value="ECO:0007669"/>
    <property type="project" value="UniProtKB-KW"/>
</dbReference>
<keyword evidence="4 11" id="KW-0812">Transmembrane</keyword>
<keyword evidence="9" id="KW-0902">Two-component regulatory system</keyword>
<feature type="transmembrane region" description="Helical" evidence="11">
    <location>
        <begin position="60"/>
        <end position="79"/>
    </location>
</feature>
<dbReference type="AlphaFoldDB" id="A0A1H5L2H8"/>
<feature type="transmembrane region" description="Helical" evidence="11">
    <location>
        <begin position="34"/>
        <end position="53"/>
    </location>
</feature>
<dbReference type="Pfam" id="PF13493">
    <property type="entry name" value="DUF4118"/>
    <property type="match status" value="1"/>
</dbReference>
<feature type="domain" description="Sensor protein KdpD transmembrane" evidence="13">
    <location>
        <begin position="14"/>
        <end position="119"/>
    </location>
</feature>
<sequence>MDASPSRSAAVVMAVALLGPLVACAALTAVRDDVANANAALGLVLIVVGVAATGRRVAGVVAALSSAVWFDFFLTQPYQTFTIDDRDDIETAALLTVVGLAVTEIALWGRRQQARSSERRGYLDGIVSAARIVASGDDVPDELIRRVERQIIDVLDLDGCRYERGAGRQHAELHSDGTVTRRGRPVNVDRDGLPTDDEIELAVEFGGTRRGRFLLTAATAIRRPSLEQRLVAVTLAEQVGAALAAGAGREREPPHADR</sequence>
<evidence type="ECO:0000256" key="12">
    <source>
        <dbReference type="SAM" id="SignalP"/>
    </source>
</evidence>
<reference evidence="15" key="1">
    <citation type="submission" date="2016-10" db="EMBL/GenBank/DDBJ databases">
        <authorList>
            <person name="Varghese N."/>
            <person name="Submissions S."/>
        </authorList>
    </citation>
    <scope>NUCLEOTIDE SEQUENCE [LARGE SCALE GENOMIC DNA]</scope>
    <source>
        <strain evidence="15">DSM 45237</strain>
    </source>
</reference>
<protein>
    <recommendedName>
        <fullName evidence="13">Sensor protein KdpD transmembrane domain-containing protein</fullName>
    </recommendedName>
</protein>
<dbReference type="GO" id="GO:0016020">
    <property type="term" value="C:membrane"/>
    <property type="evidence" value="ECO:0007669"/>
    <property type="project" value="UniProtKB-SubCell"/>
</dbReference>
<evidence type="ECO:0000256" key="1">
    <source>
        <dbReference type="ARBA" id="ARBA00004141"/>
    </source>
</evidence>
<evidence type="ECO:0000259" key="13">
    <source>
        <dbReference type="Pfam" id="PF13493"/>
    </source>
</evidence>
<dbReference type="STRING" id="561176.SAMN04488561_2345"/>
<evidence type="ECO:0000256" key="7">
    <source>
        <dbReference type="ARBA" id="ARBA00022840"/>
    </source>
</evidence>
<evidence type="ECO:0000256" key="5">
    <source>
        <dbReference type="ARBA" id="ARBA00022741"/>
    </source>
</evidence>
<keyword evidence="10 11" id="KW-0472">Membrane</keyword>
<dbReference type="RefSeq" id="WP_216094336.1">
    <property type="nucleotide sequence ID" value="NZ_FNUC01000003.1"/>
</dbReference>
<evidence type="ECO:0000313" key="14">
    <source>
        <dbReference type="EMBL" id="SEE70521.1"/>
    </source>
</evidence>
<feature type="signal peptide" evidence="12">
    <location>
        <begin position="1"/>
        <end position="25"/>
    </location>
</feature>
<evidence type="ECO:0000256" key="2">
    <source>
        <dbReference type="ARBA" id="ARBA00022553"/>
    </source>
</evidence>
<feature type="transmembrane region" description="Helical" evidence="11">
    <location>
        <begin position="91"/>
        <end position="109"/>
    </location>
</feature>
<keyword evidence="6" id="KW-0418">Kinase</keyword>
<keyword evidence="7" id="KW-0067">ATP-binding</keyword>
<keyword evidence="15" id="KW-1185">Reference proteome</keyword>
<keyword evidence="2" id="KW-0597">Phosphoprotein</keyword>
<dbReference type="GO" id="GO:0000160">
    <property type="term" value="P:phosphorelay signal transduction system"/>
    <property type="evidence" value="ECO:0007669"/>
    <property type="project" value="UniProtKB-KW"/>
</dbReference>
<dbReference type="InterPro" id="IPR025201">
    <property type="entry name" value="KdpD_TM"/>
</dbReference>
<evidence type="ECO:0000256" key="11">
    <source>
        <dbReference type="SAM" id="Phobius"/>
    </source>
</evidence>
<dbReference type="InterPro" id="IPR038318">
    <property type="entry name" value="KdpD_sf"/>
</dbReference>
<keyword evidence="8 11" id="KW-1133">Transmembrane helix</keyword>
<keyword evidence="5" id="KW-0547">Nucleotide-binding</keyword>
<evidence type="ECO:0000256" key="9">
    <source>
        <dbReference type="ARBA" id="ARBA00023012"/>
    </source>
</evidence>
<accession>A0A1H5L2H8</accession>